<keyword evidence="5 11" id="KW-0547">Nucleotide-binding</keyword>
<keyword evidence="7 11" id="KW-0648">Protein biosynthesis</keyword>
<evidence type="ECO:0000259" key="13">
    <source>
        <dbReference type="Pfam" id="PF06827"/>
    </source>
</evidence>
<dbReference type="Gene3D" id="1.10.730.20">
    <property type="match status" value="1"/>
</dbReference>
<evidence type="ECO:0000256" key="6">
    <source>
        <dbReference type="ARBA" id="ARBA00022840"/>
    </source>
</evidence>
<keyword evidence="6 11" id="KW-0067">ATP-binding</keyword>
<dbReference type="GO" id="GO:0000049">
    <property type="term" value="F:tRNA binding"/>
    <property type="evidence" value="ECO:0007669"/>
    <property type="project" value="InterPro"/>
</dbReference>
<keyword evidence="3" id="KW-0963">Cytoplasm</keyword>
<evidence type="ECO:0000256" key="9">
    <source>
        <dbReference type="ARBA" id="ARBA00032665"/>
    </source>
</evidence>
<sequence>MAFLVDRPVLVNGIGFVVIPHGRQVSSLHYCRCSRNKLRLTNWRVERRRKSLHILCCALRTKTESDREFWNEFYKNSINLPKTRFEQRANAAVKELEIQKFWEEHSIYEKILEANPHKTFFLHDGPPYANGALHIGHALNKILKDIICRYHLLRGFQARFIPGWDCHGLPIELKVWQSIPKSSHSQLSIIELRRRAAEFARKTVEEQKQSFKRFGVWGTWSRPYLTMSPEYEAAQIQVFGEMFMRGYIYRARKPVHWSPSSRTALAEAELEYPEDHVSTAIYVSFKVVSVGPHFLKDLSISPNNIELVIWTTTPWTLPANEAVAVNPDMTYILVKVASMNRFFIVAKDCMERLRDKLHLELQTIIELTGDSLVGMKYGHPILKNKVCPVVRGGSYITSESGTGLVHTAPGHGEEDFLVGKRENLPVTCPVDENGLFTKEAGELLCGHSVLGQGNKLVLELVDEMNMLLVKESYRHKYPYDWRTKEPTIYRTTEQWFASLENFREDVLKSIEEVEWIPESKKNLIRSMVMERSDWCISRQRSWGVPIPVFYDLSHTPVLDREILEHVKNIIQEKGSDAWFYLSEDELLPEKYRNRNLVKGMDTMDVWFDSGCSWAALSSNSNLSLPADLYLEGGDQHRGWFQSSLLTCVATKGHAPYRKALTHGFVLDEKGVKMSKSIGNVIDPIVVVSGGSNLKNNPAYGADVLRLWVASVDYRNEVFIGPNIIRQVADIYRKIRNTLRFMVGNLYDFRKQEDAISLAELPELDKYMLRIFGKFKESVENWYERYEFTFIYQALQRLCITELSNFYLDISKDRLYVSAPDDFRRRSCQTVLHILLEDLVRILAPILPHTAEDLWQCFESRQDVNAASVFQSGWISTNHLSSSFYLEDAFWDKLRMLRDDVNKCLEKAREEQLIGSSLQSRVGIYLDDDTKFSHSFRQLSNSSNQVDQLEYLLLVSQVEFVESKEHLWREYSYIRENNNNNNDIRYSVGVSKALGHKCIRCWNFSTTVLQNETHPQLCHRCVSIVEKLVASK</sequence>
<evidence type="ECO:0000259" key="12">
    <source>
        <dbReference type="Pfam" id="PF00133"/>
    </source>
</evidence>
<evidence type="ECO:0000256" key="2">
    <source>
        <dbReference type="ARBA" id="ARBA00013165"/>
    </source>
</evidence>
<evidence type="ECO:0000313" key="15">
    <source>
        <dbReference type="EMBL" id="KAK4527994.1"/>
    </source>
</evidence>
<dbReference type="PRINTS" id="PR00984">
    <property type="entry name" value="TRNASYNTHILE"/>
</dbReference>
<dbReference type="PANTHER" id="PTHR42765">
    <property type="entry name" value="SOLEUCYL-TRNA SYNTHETASE"/>
    <property type="match status" value="1"/>
</dbReference>
<feature type="domain" description="Zinc finger FPG/IleRS-type" evidence="13">
    <location>
        <begin position="994"/>
        <end position="1022"/>
    </location>
</feature>
<evidence type="ECO:0000256" key="3">
    <source>
        <dbReference type="ARBA" id="ARBA00022490"/>
    </source>
</evidence>
<dbReference type="InterPro" id="IPR001412">
    <property type="entry name" value="aa-tRNA-synth_I_CS"/>
</dbReference>
<dbReference type="Pfam" id="PF06827">
    <property type="entry name" value="zf-FPG_IleRS"/>
    <property type="match status" value="1"/>
</dbReference>
<keyword evidence="4 11" id="KW-0436">Ligase</keyword>
<evidence type="ECO:0000256" key="5">
    <source>
        <dbReference type="ARBA" id="ARBA00022741"/>
    </source>
</evidence>
<dbReference type="PROSITE" id="PS00178">
    <property type="entry name" value="AA_TRNA_LIGASE_I"/>
    <property type="match status" value="1"/>
</dbReference>
<dbReference type="InterPro" id="IPR009080">
    <property type="entry name" value="tRNAsynth_Ia_anticodon-bd"/>
</dbReference>
<dbReference type="SUPFAM" id="SSF47323">
    <property type="entry name" value="Anticodon-binding domain of a subclass of class I aminoacyl-tRNA synthetases"/>
    <property type="match status" value="1"/>
</dbReference>
<dbReference type="Gene3D" id="3.90.740.10">
    <property type="entry name" value="Valyl/Leucyl/Isoleucyl-tRNA synthetase, editing domain"/>
    <property type="match status" value="1"/>
</dbReference>
<dbReference type="InterPro" id="IPR010663">
    <property type="entry name" value="Znf_FPG/IleRS"/>
</dbReference>
<dbReference type="Pfam" id="PF08264">
    <property type="entry name" value="Anticodon_1"/>
    <property type="match status" value="1"/>
</dbReference>
<dbReference type="GO" id="GO:0004822">
    <property type="term" value="F:isoleucine-tRNA ligase activity"/>
    <property type="evidence" value="ECO:0007669"/>
    <property type="project" value="UniProtKB-EC"/>
</dbReference>
<dbReference type="GO" id="GO:0006428">
    <property type="term" value="P:isoleucyl-tRNA aminoacylation"/>
    <property type="evidence" value="ECO:0007669"/>
    <property type="project" value="InterPro"/>
</dbReference>
<dbReference type="FunFam" id="3.90.740.10:FF:000009">
    <property type="entry name" value="Isoleucyl-tRNA synthetase 2, mitochondrial"/>
    <property type="match status" value="1"/>
</dbReference>
<dbReference type="GO" id="GO:0032543">
    <property type="term" value="P:mitochondrial translation"/>
    <property type="evidence" value="ECO:0007669"/>
    <property type="project" value="TreeGrafter"/>
</dbReference>
<protein>
    <recommendedName>
        <fullName evidence="2">isoleucine--tRNA ligase</fullName>
        <ecNumber evidence="2">6.1.1.5</ecNumber>
    </recommendedName>
    <alternativeName>
        <fullName evidence="9">Isoleucyl-tRNA synthetase</fullName>
    </alternativeName>
</protein>
<comment type="caution">
    <text evidence="15">The sequence shown here is derived from an EMBL/GenBank/DDBJ whole genome shotgun (WGS) entry which is preliminary data.</text>
</comment>
<comment type="catalytic activity">
    <reaction evidence="10">
        <text>tRNA(Ile) + L-isoleucine + ATP = L-isoleucyl-tRNA(Ile) + AMP + diphosphate</text>
        <dbReference type="Rhea" id="RHEA:11060"/>
        <dbReference type="Rhea" id="RHEA-COMP:9666"/>
        <dbReference type="Rhea" id="RHEA-COMP:9695"/>
        <dbReference type="ChEBI" id="CHEBI:30616"/>
        <dbReference type="ChEBI" id="CHEBI:33019"/>
        <dbReference type="ChEBI" id="CHEBI:58045"/>
        <dbReference type="ChEBI" id="CHEBI:78442"/>
        <dbReference type="ChEBI" id="CHEBI:78528"/>
        <dbReference type="ChEBI" id="CHEBI:456215"/>
        <dbReference type="EC" id="6.1.1.5"/>
    </reaction>
</comment>
<evidence type="ECO:0000256" key="11">
    <source>
        <dbReference type="RuleBase" id="RU363035"/>
    </source>
</evidence>
<dbReference type="InterPro" id="IPR033708">
    <property type="entry name" value="Anticodon_Ile_BEm"/>
</dbReference>
<dbReference type="GO" id="GO:0005524">
    <property type="term" value="F:ATP binding"/>
    <property type="evidence" value="ECO:0007669"/>
    <property type="project" value="UniProtKB-KW"/>
</dbReference>
<dbReference type="InterPro" id="IPR013155">
    <property type="entry name" value="M/V/L/I-tRNA-synth_anticd-bd"/>
</dbReference>
<dbReference type="SUPFAM" id="SSF52374">
    <property type="entry name" value="Nucleotidylyl transferase"/>
    <property type="match status" value="1"/>
</dbReference>
<gene>
    <name evidence="15" type="ORF">GAYE_SCF47G5928</name>
</gene>
<dbReference type="Pfam" id="PF00133">
    <property type="entry name" value="tRNA-synt_1"/>
    <property type="match status" value="1"/>
</dbReference>
<dbReference type="InterPro" id="IPR002301">
    <property type="entry name" value="Ile-tRNA-ligase"/>
</dbReference>
<dbReference type="CDD" id="cd07960">
    <property type="entry name" value="Anticodon_Ia_Ile_BEm"/>
    <property type="match status" value="1"/>
</dbReference>
<dbReference type="NCBIfam" id="TIGR00392">
    <property type="entry name" value="ileS"/>
    <property type="match status" value="1"/>
</dbReference>
<dbReference type="PANTHER" id="PTHR42765:SF1">
    <property type="entry name" value="ISOLEUCINE--TRNA LIGASE, MITOCHONDRIAL"/>
    <property type="match status" value="1"/>
</dbReference>
<feature type="domain" description="Methionyl/Valyl/Leucyl/Isoleucyl-tRNA synthetase anticodon-binding" evidence="14">
    <location>
        <begin position="764"/>
        <end position="921"/>
    </location>
</feature>
<feature type="domain" description="Aminoacyl-tRNA synthetase class Ia" evidence="12">
    <location>
        <begin position="98"/>
        <end position="717"/>
    </location>
</feature>
<evidence type="ECO:0000313" key="16">
    <source>
        <dbReference type="Proteomes" id="UP001300502"/>
    </source>
</evidence>
<evidence type="ECO:0000256" key="4">
    <source>
        <dbReference type="ARBA" id="ARBA00022598"/>
    </source>
</evidence>
<dbReference type="Gene3D" id="1.10.10.830">
    <property type="entry name" value="Ile-tRNA synthetase CP2 domain-like"/>
    <property type="match status" value="1"/>
</dbReference>
<dbReference type="AlphaFoldDB" id="A0AAV9IL37"/>
<dbReference type="Proteomes" id="UP001300502">
    <property type="component" value="Unassembled WGS sequence"/>
</dbReference>
<dbReference type="Gene3D" id="3.40.50.620">
    <property type="entry name" value="HUPs"/>
    <property type="match status" value="2"/>
</dbReference>
<reference evidence="15 16" key="1">
    <citation type="submission" date="2022-07" db="EMBL/GenBank/DDBJ databases">
        <title>Genome-wide signatures of adaptation to extreme environments.</title>
        <authorList>
            <person name="Cho C.H."/>
            <person name="Yoon H.S."/>
        </authorList>
    </citation>
    <scope>NUCLEOTIDE SEQUENCE [LARGE SCALE GENOMIC DNA]</scope>
    <source>
        <strain evidence="15 16">108.79 E11</strain>
    </source>
</reference>
<dbReference type="FunFam" id="3.40.50.620:FF:000152">
    <property type="entry name" value="Isoleucine--tRNA ligase"/>
    <property type="match status" value="1"/>
</dbReference>
<dbReference type="EC" id="6.1.1.5" evidence="2"/>
<evidence type="ECO:0000256" key="1">
    <source>
        <dbReference type="ARBA" id="ARBA00005594"/>
    </source>
</evidence>
<proteinExistence type="inferred from homology"/>
<organism evidence="15 16">
    <name type="scientific">Galdieria yellowstonensis</name>
    <dbReference type="NCBI Taxonomy" id="3028027"/>
    <lineage>
        <taxon>Eukaryota</taxon>
        <taxon>Rhodophyta</taxon>
        <taxon>Bangiophyceae</taxon>
        <taxon>Galdieriales</taxon>
        <taxon>Galdieriaceae</taxon>
        <taxon>Galdieria</taxon>
    </lineage>
</organism>
<evidence type="ECO:0000256" key="7">
    <source>
        <dbReference type="ARBA" id="ARBA00022917"/>
    </source>
</evidence>
<dbReference type="InterPro" id="IPR009008">
    <property type="entry name" value="Val/Leu/Ile-tRNA-synth_edit"/>
</dbReference>
<dbReference type="InterPro" id="IPR002300">
    <property type="entry name" value="aa-tRNA-synth_Ia"/>
</dbReference>
<keyword evidence="8 11" id="KW-0030">Aminoacyl-tRNA synthetase</keyword>
<keyword evidence="16" id="KW-1185">Reference proteome</keyword>
<dbReference type="HAMAP" id="MF_02002">
    <property type="entry name" value="Ile_tRNA_synth_type1"/>
    <property type="match status" value="1"/>
</dbReference>
<dbReference type="FunFam" id="1.10.730.20:FF:000001">
    <property type="entry name" value="Isoleucine--tRNA ligase"/>
    <property type="match status" value="1"/>
</dbReference>
<dbReference type="InterPro" id="IPR050081">
    <property type="entry name" value="Ile-tRNA_ligase"/>
</dbReference>
<evidence type="ECO:0000259" key="14">
    <source>
        <dbReference type="Pfam" id="PF08264"/>
    </source>
</evidence>
<dbReference type="InterPro" id="IPR023585">
    <property type="entry name" value="Ile-tRNA-ligase_type1"/>
</dbReference>
<dbReference type="InterPro" id="IPR014729">
    <property type="entry name" value="Rossmann-like_a/b/a_fold"/>
</dbReference>
<accession>A0AAV9IL37</accession>
<evidence type="ECO:0000256" key="10">
    <source>
        <dbReference type="ARBA" id="ARBA00048359"/>
    </source>
</evidence>
<dbReference type="GO" id="GO:0005739">
    <property type="term" value="C:mitochondrion"/>
    <property type="evidence" value="ECO:0007669"/>
    <property type="project" value="TreeGrafter"/>
</dbReference>
<dbReference type="GO" id="GO:0002161">
    <property type="term" value="F:aminoacyl-tRNA deacylase activity"/>
    <property type="evidence" value="ECO:0007669"/>
    <property type="project" value="InterPro"/>
</dbReference>
<dbReference type="SUPFAM" id="SSF50677">
    <property type="entry name" value="ValRS/IleRS/LeuRS editing domain"/>
    <property type="match status" value="1"/>
</dbReference>
<name>A0AAV9IL37_9RHOD</name>
<evidence type="ECO:0000256" key="8">
    <source>
        <dbReference type="ARBA" id="ARBA00023146"/>
    </source>
</evidence>
<comment type="similarity">
    <text evidence="1 11">Belongs to the class-I aminoacyl-tRNA synthetase family.</text>
</comment>
<dbReference type="EMBL" id="JANCYU010000058">
    <property type="protein sequence ID" value="KAK4527994.1"/>
    <property type="molecule type" value="Genomic_DNA"/>
</dbReference>